<reference evidence="3" key="1">
    <citation type="journal article" date="2020" name="Stud. Mycol.">
        <title>101 Dothideomycetes genomes: a test case for predicting lifestyles and emergence of pathogens.</title>
        <authorList>
            <person name="Haridas S."/>
            <person name="Albert R."/>
            <person name="Binder M."/>
            <person name="Bloem J."/>
            <person name="Labutti K."/>
            <person name="Salamov A."/>
            <person name="Andreopoulos B."/>
            <person name="Baker S."/>
            <person name="Barry K."/>
            <person name="Bills G."/>
            <person name="Bluhm B."/>
            <person name="Cannon C."/>
            <person name="Castanera R."/>
            <person name="Culley D."/>
            <person name="Daum C."/>
            <person name="Ezra D."/>
            <person name="Gonzalez J."/>
            <person name="Henrissat B."/>
            <person name="Kuo A."/>
            <person name="Liang C."/>
            <person name="Lipzen A."/>
            <person name="Lutzoni F."/>
            <person name="Magnuson J."/>
            <person name="Mondo S."/>
            <person name="Nolan M."/>
            <person name="Ohm R."/>
            <person name="Pangilinan J."/>
            <person name="Park H.-J."/>
            <person name="Ramirez L."/>
            <person name="Alfaro M."/>
            <person name="Sun H."/>
            <person name="Tritt A."/>
            <person name="Yoshinaga Y."/>
            <person name="Zwiers L.-H."/>
            <person name="Turgeon B."/>
            <person name="Goodwin S."/>
            <person name="Spatafora J."/>
            <person name="Crous P."/>
            <person name="Grigoriev I."/>
        </authorList>
    </citation>
    <scope>NUCLEOTIDE SEQUENCE</scope>
    <source>
        <strain evidence="3">CBS 207.26</strain>
    </source>
</reference>
<dbReference type="OrthoDB" id="3689315at2759"/>
<dbReference type="AlphaFoldDB" id="A0A6A6DIY5"/>
<keyword evidence="4" id="KW-1185">Reference proteome</keyword>
<name>A0A6A6DIY5_9PEZI</name>
<dbReference type="EMBL" id="ML994666">
    <property type="protein sequence ID" value="KAF2179484.1"/>
    <property type="molecule type" value="Genomic_DNA"/>
</dbReference>
<keyword evidence="2" id="KW-0732">Signal</keyword>
<protein>
    <recommendedName>
        <fullName evidence="5">GPI anchored protein</fullName>
    </recommendedName>
</protein>
<evidence type="ECO:0000256" key="1">
    <source>
        <dbReference type="SAM" id="MobiDB-lite"/>
    </source>
</evidence>
<feature type="chain" id="PRO_5025378791" description="GPI anchored protein" evidence="2">
    <location>
        <begin position="18"/>
        <end position="257"/>
    </location>
</feature>
<feature type="signal peptide" evidence="2">
    <location>
        <begin position="1"/>
        <end position="17"/>
    </location>
</feature>
<feature type="region of interest" description="Disordered" evidence="1">
    <location>
        <begin position="204"/>
        <end position="227"/>
    </location>
</feature>
<proteinExistence type="predicted"/>
<evidence type="ECO:0000256" key="2">
    <source>
        <dbReference type="SAM" id="SignalP"/>
    </source>
</evidence>
<gene>
    <name evidence="3" type="ORF">K469DRAFT_753874</name>
</gene>
<feature type="region of interest" description="Disordered" evidence="1">
    <location>
        <begin position="99"/>
        <end position="118"/>
    </location>
</feature>
<evidence type="ECO:0000313" key="4">
    <source>
        <dbReference type="Proteomes" id="UP000800200"/>
    </source>
</evidence>
<sequence length="257" mass="25553">MHSTTFYTLLLAASASAQSTVVVLDPFNLGHSTLTIKGENPTATTYEHTCPSDKAGGIGSAISSIAGAASSALSDAGSIASSLARQNTLALTPITAIPTSFPRNRRRDDDNDDSDVCEPYTIIQGPSTWEYKMTDPVPGAWTVNAQCKFGNGGFTSGDATCTISQDGSIVATTATAALTTTAKAADWSSLQAISTMTVVSGSAGSTTTGGAAASGRASGSPTASQSEGFAASLPLPTGLPIALVGGAAGILAAAIAL</sequence>
<evidence type="ECO:0008006" key="5">
    <source>
        <dbReference type="Google" id="ProtNLM"/>
    </source>
</evidence>
<organism evidence="3 4">
    <name type="scientific">Zopfia rhizophila CBS 207.26</name>
    <dbReference type="NCBI Taxonomy" id="1314779"/>
    <lineage>
        <taxon>Eukaryota</taxon>
        <taxon>Fungi</taxon>
        <taxon>Dikarya</taxon>
        <taxon>Ascomycota</taxon>
        <taxon>Pezizomycotina</taxon>
        <taxon>Dothideomycetes</taxon>
        <taxon>Dothideomycetes incertae sedis</taxon>
        <taxon>Zopfiaceae</taxon>
        <taxon>Zopfia</taxon>
    </lineage>
</organism>
<dbReference type="Proteomes" id="UP000800200">
    <property type="component" value="Unassembled WGS sequence"/>
</dbReference>
<feature type="compositionally biased region" description="Low complexity" evidence="1">
    <location>
        <begin position="204"/>
        <end position="224"/>
    </location>
</feature>
<accession>A0A6A6DIY5</accession>
<evidence type="ECO:0000313" key="3">
    <source>
        <dbReference type="EMBL" id="KAF2179484.1"/>
    </source>
</evidence>